<comment type="caution">
    <text evidence="1">The sequence shown here is derived from an EMBL/GenBank/DDBJ whole genome shotgun (WGS) entry which is preliminary data.</text>
</comment>
<organism evidence="1 2">
    <name type="scientific">Leptospira yanagawae serovar Saopaulo str. Sao Paulo = ATCC 700523</name>
    <dbReference type="NCBI Taxonomy" id="1249483"/>
    <lineage>
        <taxon>Bacteria</taxon>
        <taxon>Pseudomonadati</taxon>
        <taxon>Spirochaetota</taxon>
        <taxon>Spirochaetia</taxon>
        <taxon>Leptospirales</taxon>
        <taxon>Leptospiraceae</taxon>
        <taxon>Leptospira</taxon>
    </lineage>
</organism>
<reference evidence="1 2" key="1">
    <citation type="submission" date="2013-04" db="EMBL/GenBank/DDBJ databases">
        <authorList>
            <person name="Harkins D.M."/>
            <person name="Durkin A.S."/>
            <person name="Brinkac L.M."/>
            <person name="Haft D.H."/>
            <person name="Selengut J.D."/>
            <person name="Sanka R."/>
            <person name="DePew J."/>
            <person name="Purushe J."/>
            <person name="Hartskeerl R.A."/>
            <person name="Ahmed A."/>
            <person name="van der Linden H."/>
            <person name="Goris M.G.A."/>
            <person name="Vinetz J.M."/>
            <person name="Sutton G.G."/>
            <person name="Nierman W.C."/>
            <person name="Fouts D.E."/>
        </authorList>
    </citation>
    <scope>NUCLEOTIDE SEQUENCE [LARGE SCALE GENOMIC DNA]</scope>
    <source>
        <strain evidence="1 2">Sao Paulo</strain>
    </source>
</reference>
<dbReference type="AlphaFoldDB" id="A0A5E8H8Y7"/>
<evidence type="ECO:0000313" key="1">
    <source>
        <dbReference type="EMBL" id="EOQ87805.1"/>
    </source>
</evidence>
<gene>
    <name evidence="1" type="ORF">LEP1GSC202_2026</name>
</gene>
<dbReference type="STRING" id="1249483.LEP1GSC202_2026"/>
<dbReference type="Proteomes" id="UP000013996">
    <property type="component" value="Unassembled WGS sequence"/>
</dbReference>
<protein>
    <submittedName>
        <fullName evidence="1">Uncharacterized protein</fullName>
    </submittedName>
</protein>
<sequence length="53" mass="6316">MGNSNCFSNPVASQFFAWQTNDTKERRKHYDFGFRINPKRYNSNLDHGIQFVM</sequence>
<proteinExistence type="predicted"/>
<evidence type="ECO:0000313" key="2">
    <source>
        <dbReference type="Proteomes" id="UP000013996"/>
    </source>
</evidence>
<name>A0A5E8H8Y7_9LEPT</name>
<dbReference type="EMBL" id="AOGX02000029">
    <property type="protein sequence ID" value="EOQ87805.1"/>
    <property type="molecule type" value="Genomic_DNA"/>
</dbReference>
<accession>A0A5E8H8Y7</accession>